<dbReference type="SUPFAM" id="SSF89919">
    <property type="entry name" value="Ribosome-binding factor A, RbfA"/>
    <property type="match status" value="1"/>
</dbReference>
<name>A0A6J1P974_BICAN</name>
<organism evidence="1 2">
    <name type="scientific">Bicyclus anynana</name>
    <name type="common">Squinting bush brown butterfly</name>
    <dbReference type="NCBI Taxonomy" id="110368"/>
    <lineage>
        <taxon>Eukaryota</taxon>
        <taxon>Metazoa</taxon>
        <taxon>Ecdysozoa</taxon>
        <taxon>Arthropoda</taxon>
        <taxon>Hexapoda</taxon>
        <taxon>Insecta</taxon>
        <taxon>Pterygota</taxon>
        <taxon>Neoptera</taxon>
        <taxon>Endopterygota</taxon>
        <taxon>Lepidoptera</taxon>
        <taxon>Glossata</taxon>
        <taxon>Ditrysia</taxon>
        <taxon>Papilionoidea</taxon>
        <taxon>Nymphalidae</taxon>
        <taxon>Satyrinae</taxon>
        <taxon>Satyrini</taxon>
        <taxon>Mycalesina</taxon>
        <taxon>Bicyclus</taxon>
    </lineage>
</organism>
<protein>
    <submittedName>
        <fullName evidence="2">Ribosome-binding factor A, mitochondrial isoform X1</fullName>
    </submittedName>
</protein>
<evidence type="ECO:0000313" key="2">
    <source>
        <dbReference type="RefSeq" id="XP_023954412.2"/>
    </source>
</evidence>
<dbReference type="AlphaFoldDB" id="A0A6J1P974"/>
<accession>A0A6J1P974</accession>
<dbReference type="Gene3D" id="3.30.300.20">
    <property type="match status" value="1"/>
</dbReference>
<reference evidence="2" key="1">
    <citation type="submission" date="2025-08" db="UniProtKB">
        <authorList>
            <consortium name="RefSeq"/>
        </authorList>
    </citation>
    <scope>IDENTIFICATION</scope>
</reference>
<sequence>MLRRFYHCSCVLFNKKQGVKLCKMLNPKHKKQWYPVQPVESNSMPSVKSLTKIKYEPGKRGVRRVAMLNKLFMKNITDIMSTGTVSMEVVGRGIEISKVKVTPDFKTVNVFWVCKGDTTDEDTDNFLRSIAGPLRHELSTLRLMGEVPFIVFVKDKEEAQLVDLSRCLAMADYGDEYTPTEMGHLLKTDFMSNSKLSPEMKAKIKQLEDELPVLEEPLPEMTHNVFGLEHEQIMNRLLAARKKTKDAWDSLNDPETNVISYRTSGVQGSQIDVSKQKKDIAEFLLQRQILQNKLHKKLKNDPETIETVIDETPDYVNDDIDEDYEEDFDEPFYYDKVDNGKKIS</sequence>
<dbReference type="KEGG" id="bany:112058001"/>
<dbReference type="Proteomes" id="UP001652582">
    <property type="component" value="Chromosome 20"/>
</dbReference>
<dbReference type="GO" id="GO:0006364">
    <property type="term" value="P:rRNA processing"/>
    <property type="evidence" value="ECO:0007669"/>
    <property type="project" value="InterPro"/>
</dbReference>
<dbReference type="Pfam" id="PF02033">
    <property type="entry name" value="RBFA"/>
    <property type="match status" value="1"/>
</dbReference>
<dbReference type="PANTHER" id="PTHR14725:SF0">
    <property type="entry name" value="RIBOSOME-BINDING FACTOR A, MITOCHONDRIAL-RELATED"/>
    <property type="match status" value="1"/>
</dbReference>
<dbReference type="InterPro" id="IPR015946">
    <property type="entry name" value="KH_dom-like_a/b"/>
</dbReference>
<dbReference type="InterPro" id="IPR000238">
    <property type="entry name" value="RbfA"/>
</dbReference>
<dbReference type="PANTHER" id="PTHR14725">
    <property type="entry name" value="RIBOSOME-BINDING FACTOR A, MITOCHONDRIAL-RELATED"/>
    <property type="match status" value="1"/>
</dbReference>
<dbReference type="InterPro" id="IPR023799">
    <property type="entry name" value="RbfA_dom_sf"/>
</dbReference>
<gene>
    <name evidence="2" type="primary">LOC112058001</name>
</gene>
<dbReference type="InterPro" id="IPR039212">
    <property type="entry name" value="RBFA_mitochondrial"/>
</dbReference>
<dbReference type="RefSeq" id="XP_023954412.2">
    <property type="nucleotide sequence ID" value="XM_024098644.2"/>
</dbReference>
<dbReference type="OrthoDB" id="418445at2759"/>
<keyword evidence="1" id="KW-1185">Reference proteome</keyword>
<dbReference type="GeneID" id="112058001"/>
<proteinExistence type="predicted"/>
<evidence type="ECO:0000313" key="1">
    <source>
        <dbReference type="Proteomes" id="UP001652582"/>
    </source>
</evidence>